<dbReference type="EMBL" id="CP100390">
    <property type="protein sequence ID" value="UZE96576.1"/>
    <property type="molecule type" value="Genomic_DNA"/>
</dbReference>
<evidence type="ECO:0000313" key="11">
    <source>
        <dbReference type="Proteomes" id="UP001163739"/>
    </source>
</evidence>
<evidence type="ECO:0000256" key="5">
    <source>
        <dbReference type="ARBA" id="ARBA00023163"/>
    </source>
</evidence>
<keyword evidence="3" id="KW-0805">Transcription regulation</keyword>
<protein>
    <submittedName>
        <fullName evidence="10">Proteobacterial dedicated sortase system response regulator</fullName>
    </submittedName>
</protein>
<dbReference type="SUPFAM" id="SSF46894">
    <property type="entry name" value="C-terminal effector domain of the bipartite response regulators"/>
    <property type="match status" value="1"/>
</dbReference>
<dbReference type="PROSITE" id="PS50110">
    <property type="entry name" value="RESPONSE_REGULATORY"/>
    <property type="match status" value="1"/>
</dbReference>
<evidence type="ECO:0000256" key="3">
    <source>
        <dbReference type="ARBA" id="ARBA00023015"/>
    </source>
</evidence>
<dbReference type="SMART" id="SM00862">
    <property type="entry name" value="Trans_reg_C"/>
    <property type="match status" value="1"/>
</dbReference>
<dbReference type="InterPro" id="IPR036388">
    <property type="entry name" value="WH-like_DNA-bd_sf"/>
</dbReference>
<evidence type="ECO:0000313" key="10">
    <source>
        <dbReference type="EMBL" id="UZE96576.1"/>
    </source>
</evidence>
<evidence type="ECO:0000256" key="2">
    <source>
        <dbReference type="ARBA" id="ARBA00023012"/>
    </source>
</evidence>
<dbReference type="PROSITE" id="PS51755">
    <property type="entry name" value="OMPR_PHOB"/>
    <property type="match status" value="1"/>
</dbReference>
<keyword evidence="2" id="KW-0902">Two-component regulatory system</keyword>
<dbReference type="CDD" id="cd17574">
    <property type="entry name" value="REC_OmpR"/>
    <property type="match status" value="1"/>
</dbReference>
<keyword evidence="5" id="KW-0804">Transcription</keyword>
<evidence type="ECO:0000256" key="6">
    <source>
        <dbReference type="PROSITE-ProRule" id="PRU00169"/>
    </source>
</evidence>
<keyword evidence="11" id="KW-1185">Reference proteome</keyword>
<dbReference type="InterPro" id="IPR011006">
    <property type="entry name" value="CheY-like_superfamily"/>
</dbReference>
<name>A0ABY6N395_9ALTE</name>
<dbReference type="InterPro" id="IPR022305">
    <property type="entry name" value="Response_regulator"/>
</dbReference>
<dbReference type="InterPro" id="IPR001867">
    <property type="entry name" value="OmpR/PhoB-type_DNA-bd"/>
</dbReference>
<dbReference type="PANTHER" id="PTHR48111">
    <property type="entry name" value="REGULATOR OF RPOS"/>
    <property type="match status" value="1"/>
</dbReference>
<dbReference type="InterPro" id="IPR001789">
    <property type="entry name" value="Sig_transdc_resp-reg_receiver"/>
</dbReference>
<evidence type="ECO:0000256" key="4">
    <source>
        <dbReference type="ARBA" id="ARBA00023125"/>
    </source>
</evidence>
<sequence>MKRKIAIIEDEPAIRANYCDALTKYGYDVVDFDNRFDALAHFENALPDLVIIDVGLGDDVEGGFEICRQLRVKSPELPMIFLTARDSELDQILGLKLGADDYLTKDITLPHMMARIVALFRRVEAMQSKVQKHEEQLSRGSLAVNVDRMNVTWKSHLIDLTVTEFWMLHALIKHPGHVKNRTQLMDAANTVLDDNTITSHIKRIRKKFTAIDNSFDSIQTAYGMGYRWKLDEA</sequence>
<dbReference type="InterPro" id="IPR039420">
    <property type="entry name" value="WalR-like"/>
</dbReference>
<reference evidence="10" key="1">
    <citation type="submission" date="2022-06" db="EMBL/GenBank/DDBJ databases">
        <title>Alkalimarinus sp. nov., isolated from gut of a Alitta virens.</title>
        <authorList>
            <person name="Yang A.I."/>
            <person name="Shin N.-R."/>
        </authorList>
    </citation>
    <scope>NUCLEOTIDE SEQUENCE</scope>
    <source>
        <strain evidence="10">A2M4</strain>
    </source>
</reference>
<evidence type="ECO:0000259" key="9">
    <source>
        <dbReference type="PROSITE" id="PS51755"/>
    </source>
</evidence>
<evidence type="ECO:0000256" key="1">
    <source>
        <dbReference type="ARBA" id="ARBA00022553"/>
    </source>
</evidence>
<proteinExistence type="predicted"/>
<keyword evidence="4 7" id="KW-0238">DNA-binding</keyword>
<dbReference type="Gene3D" id="1.10.10.10">
    <property type="entry name" value="Winged helix-like DNA-binding domain superfamily/Winged helix DNA-binding domain"/>
    <property type="match status" value="1"/>
</dbReference>
<dbReference type="SUPFAM" id="SSF52172">
    <property type="entry name" value="CheY-like"/>
    <property type="match status" value="1"/>
</dbReference>
<dbReference type="Pfam" id="PF00486">
    <property type="entry name" value="Trans_reg_C"/>
    <property type="match status" value="1"/>
</dbReference>
<organism evidence="10 11">
    <name type="scientific">Alkalimarinus alittae</name>
    <dbReference type="NCBI Taxonomy" id="2961619"/>
    <lineage>
        <taxon>Bacteria</taxon>
        <taxon>Pseudomonadati</taxon>
        <taxon>Pseudomonadota</taxon>
        <taxon>Gammaproteobacteria</taxon>
        <taxon>Alteromonadales</taxon>
        <taxon>Alteromonadaceae</taxon>
        <taxon>Alkalimarinus</taxon>
    </lineage>
</organism>
<dbReference type="PANTHER" id="PTHR48111:SF21">
    <property type="entry name" value="DNA-BINDING DUAL MASTER TRANSCRIPTIONAL REGULATOR RPAA"/>
    <property type="match status" value="1"/>
</dbReference>
<gene>
    <name evidence="10" type="primary">pdsR</name>
    <name evidence="10" type="ORF">NKI27_02155</name>
</gene>
<dbReference type="Gene3D" id="3.40.50.2300">
    <property type="match status" value="1"/>
</dbReference>
<feature type="domain" description="Response regulatory" evidence="8">
    <location>
        <begin position="4"/>
        <end position="120"/>
    </location>
</feature>
<evidence type="ECO:0000256" key="7">
    <source>
        <dbReference type="PROSITE-ProRule" id="PRU01091"/>
    </source>
</evidence>
<dbReference type="Pfam" id="PF00072">
    <property type="entry name" value="Response_reg"/>
    <property type="match status" value="1"/>
</dbReference>
<accession>A0ABY6N395</accession>
<keyword evidence="1 6" id="KW-0597">Phosphoprotein</keyword>
<dbReference type="Gene3D" id="6.10.250.690">
    <property type="match status" value="1"/>
</dbReference>
<feature type="DNA-binding region" description="OmpR/PhoB-type" evidence="7">
    <location>
        <begin position="134"/>
        <end position="230"/>
    </location>
</feature>
<evidence type="ECO:0000259" key="8">
    <source>
        <dbReference type="PROSITE" id="PS50110"/>
    </source>
</evidence>
<dbReference type="RefSeq" id="WP_265048060.1">
    <property type="nucleotide sequence ID" value="NZ_CP100390.1"/>
</dbReference>
<dbReference type="CDD" id="cd00383">
    <property type="entry name" value="trans_reg_C"/>
    <property type="match status" value="1"/>
</dbReference>
<dbReference type="NCBIfam" id="TIGR03787">
    <property type="entry name" value="marine_sort_RR"/>
    <property type="match status" value="1"/>
</dbReference>
<feature type="modified residue" description="4-aspartylphosphate" evidence="6">
    <location>
        <position position="53"/>
    </location>
</feature>
<dbReference type="Proteomes" id="UP001163739">
    <property type="component" value="Chromosome"/>
</dbReference>
<feature type="domain" description="OmpR/PhoB-type" evidence="9">
    <location>
        <begin position="134"/>
        <end position="230"/>
    </location>
</feature>
<dbReference type="InterPro" id="IPR016032">
    <property type="entry name" value="Sig_transdc_resp-reg_C-effctor"/>
</dbReference>
<dbReference type="SMART" id="SM00448">
    <property type="entry name" value="REC"/>
    <property type="match status" value="1"/>
</dbReference>